<dbReference type="PROSITE" id="PS50225">
    <property type="entry name" value="SOCS"/>
    <property type="match status" value="1"/>
</dbReference>
<dbReference type="Gene3D" id="1.25.40.20">
    <property type="entry name" value="Ankyrin repeat-containing domain"/>
    <property type="match status" value="1"/>
</dbReference>
<dbReference type="EMBL" id="JAIWYP010000002">
    <property type="protein sequence ID" value="KAH3863789.1"/>
    <property type="molecule type" value="Genomic_DNA"/>
</dbReference>
<dbReference type="GO" id="GO:0035556">
    <property type="term" value="P:intracellular signal transduction"/>
    <property type="evidence" value="ECO:0007669"/>
    <property type="project" value="InterPro"/>
</dbReference>
<dbReference type="PROSITE" id="PS50297">
    <property type="entry name" value="ANK_REP_REGION"/>
    <property type="match status" value="1"/>
</dbReference>
<evidence type="ECO:0000313" key="5">
    <source>
        <dbReference type="EMBL" id="KAH3863789.1"/>
    </source>
</evidence>
<dbReference type="InterPro" id="IPR001496">
    <property type="entry name" value="SOCS_box"/>
</dbReference>
<dbReference type="SUPFAM" id="SSF158235">
    <property type="entry name" value="SOCS box-like"/>
    <property type="match status" value="1"/>
</dbReference>
<evidence type="ECO:0000256" key="3">
    <source>
        <dbReference type="PROSITE-ProRule" id="PRU00023"/>
    </source>
</evidence>
<keyword evidence="6" id="KW-1185">Reference proteome</keyword>
<dbReference type="Proteomes" id="UP000828390">
    <property type="component" value="Unassembled WGS sequence"/>
</dbReference>
<dbReference type="PROSITE" id="PS50088">
    <property type="entry name" value="ANK_REPEAT"/>
    <property type="match status" value="1"/>
</dbReference>
<evidence type="ECO:0000259" key="4">
    <source>
        <dbReference type="PROSITE" id="PS50225"/>
    </source>
</evidence>
<feature type="repeat" description="ANK" evidence="3">
    <location>
        <begin position="115"/>
        <end position="147"/>
    </location>
</feature>
<dbReference type="InterPro" id="IPR036770">
    <property type="entry name" value="Ankyrin_rpt-contain_sf"/>
</dbReference>
<dbReference type="PANTHER" id="PTHR24201:SF2">
    <property type="entry name" value="ANKYRIN REPEAT DOMAIN-CONTAINING PROTEIN 42"/>
    <property type="match status" value="1"/>
</dbReference>
<gene>
    <name evidence="5" type="ORF">DPMN_026789</name>
</gene>
<keyword evidence="1" id="KW-0677">Repeat</keyword>
<comment type="caution">
    <text evidence="5">The sequence shown here is derived from an EMBL/GenBank/DDBJ whole genome shotgun (WGS) entry which is preliminary data.</text>
</comment>
<feature type="domain" description="SOCS box" evidence="4">
    <location>
        <begin position="325"/>
        <end position="368"/>
    </location>
</feature>
<dbReference type="Pfam" id="PF07525">
    <property type="entry name" value="SOCS_box"/>
    <property type="match status" value="1"/>
</dbReference>
<dbReference type="InterPro" id="IPR050776">
    <property type="entry name" value="Ank_Repeat/CDKN_Inhibitor"/>
</dbReference>
<evidence type="ECO:0000313" key="6">
    <source>
        <dbReference type="Proteomes" id="UP000828390"/>
    </source>
</evidence>
<dbReference type="InterPro" id="IPR036036">
    <property type="entry name" value="SOCS_box-like_dom_sf"/>
</dbReference>
<keyword evidence="2 3" id="KW-0040">ANK repeat</keyword>
<evidence type="ECO:0000256" key="2">
    <source>
        <dbReference type="ARBA" id="ARBA00023043"/>
    </source>
</evidence>
<dbReference type="InterPro" id="IPR002110">
    <property type="entry name" value="Ankyrin_rpt"/>
</dbReference>
<dbReference type="Pfam" id="PF12796">
    <property type="entry name" value="Ank_2"/>
    <property type="match status" value="1"/>
</dbReference>
<name>A0A9D4RD27_DREPO</name>
<reference evidence="5" key="2">
    <citation type="submission" date="2020-11" db="EMBL/GenBank/DDBJ databases">
        <authorList>
            <person name="McCartney M.A."/>
            <person name="Auch B."/>
            <person name="Kono T."/>
            <person name="Mallez S."/>
            <person name="Becker A."/>
            <person name="Gohl D.M."/>
            <person name="Silverstein K.A.T."/>
            <person name="Koren S."/>
            <person name="Bechman K.B."/>
            <person name="Herman A."/>
            <person name="Abrahante J.E."/>
            <person name="Garbe J."/>
        </authorList>
    </citation>
    <scope>NUCLEOTIDE SEQUENCE</scope>
    <source>
        <strain evidence="5">Duluth1</strain>
        <tissue evidence="5">Whole animal</tissue>
    </source>
</reference>
<organism evidence="5 6">
    <name type="scientific">Dreissena polymorpha</name>
    <name type="common">Zebra mussel</name>
    <name type="synonym">Mytilus polymorpha</name>
    <dbReference type="NCBI Taxonomy" id="45954"/>
    <lineage>
        <taxon>Eukaryota</taxon>
        <taxon>Metazoa</taxon>
        <taxon>Spiralia</taxon>
        <taxon>Lophotrochozoa</taxon>
        <taxon>Mollusca</taxon>
        <taxon>Bivalvia</taxon>
        <taxon>Autobranchia</taxon>
        <taxon>Heteroconchia</taxon>
        <taxon>Euheterodonta</taxon>
        <taxon>Imparidentia</taxon>
        <taxon>Neoheterodontei</taxon>
        <taxon>Myida</taxon>
        <taxon>Dreissenoidea</taxon>
        <taxon>Dreissenidae</taxon>
        <taxon>Dreissena</taxon>
    </lineage>
</organism>
<accession>A0A9D4RD27</accession>
<dbReference type="SMART" id="SM00248">
    <property type="entry name" value="ANK"/>
    <property type="match status" value="4"/>
</dbReference>
<proteinExistence type="predicted"/>
<dbReference type="OrthoDB" id="194358at2759"/>
<dbReference type="PANTHER" id="PTHR24201">
    <property type="entry name" value="ANK_REP_REGION DOMAIN-CONTAINING PROTEIN"/>
    <property type="match status" value="1"/>
</dbReference>
<evidence type="ECO:0000256" key="1">
    <source>
        <dbReference type="ARBA" id="ARBA00022737"/>
    </source>
</evidence>
<dbReference type="AlphaFoldDB" id="A0A9D4RD27"/>
<dbReference type="SUPFAM" id="SSF48403">
    <property type="entry name" value="Ankyrin repeat"/>
    <property type="match status" value="1"/>
</dbReference>
<dbReference type="SMART" id="SM00969">
    <property type="entry name" value="SOCS_box"/>
    <property type="match status" value="1"/>
</dbReference>
<reference evidence="5" key="1">
    <citation type="journal article" date="2019" name="bioRxiv">
        <title>The Genome of the Zebra Mussel, Dreissena polymorpha: A Resource for Invasive Species Research.</title>
        <authorList>
            <person name="McCartney M.A."/>
            <person name="Auch B."/>
            <person name="Kono T."/>
            <person name="Mallez S."/>
            <person name="Zhang Y."/>
            <person name="Obille A."/>
            <person name="Becker A."/>
            <person name="Abrahante J.E."/>
            <person name="Garbe J."/>
            <person name="Badalamenti J.P."/>
            <person name="Herman A."/>
            <person name="Mangelson H."/>
            <person name="Liachko I."/>
            <person name="Sullivan S."/>
            <person name="Sone E.D."/>
            <person name="Koren S."/>
            <person name="Silverstein K.A.T."/>
            <person name="Beckman K.B."/>
            <person name="Gohl D.M."/>
        </authorList>
    </citation>
    <scope>NUCLEOTIDE SEQUENCE</scope>
    <source>
        <strain evidence="5">Duluth1</strain>
        <tissue evidence="5">Whole animal</tissue>
    </source>
</reference>
<protein>
    <recommendedName>
        <fullName evidence="4">SOCS box domain-containing protein</fullName>
    </recommendedName>
</protein>
<sequence length="371" mass="41789">MNVLDNAALTENVLGTLKWKIQYGEETGVKESDLETFLKGVNDEEIIDLLFLVIKHRRTNVFSRFLPLVRDQLKIVLKCGKTLLDKLLCLAVEAGWLPEVCILLASGANPNARYRGTPLIHVAAVQGDTGSLQELLEAGADIDAADDRGHRIVHNLIASQLKNKKAVVERLLKHNELCFKPSFSGKQLLHLAAMHAPEVIDTLLKCGNDVNQRDVITHETPLHTACNMMCMESIVCLIKRGCLFNTVNVYGETPLAKLIQKIKSFSDFHSRSRFRLAKTLYQIGFRLKPPSVETLNDMRHNKPIHRGRDKLYDKYLEVQRTVNAVPSLQNLSRLAVRETLVFGATKRAVDALDIPEHLKGFLMFRQLNISQ</sequence>